<comment type="caution">
    <text evidence="1">The sequence shown here is derived from an EMBL/GenBank/DDBJ whole genome shotgun (WGS) entry which is preliminary data.</text>
</comment>
<accession>A0A9W8NQ17</accession>
<keyword evidence="2" id="KW-1185">Reference proteome</keyword>
<proteinExistence type="predicted"/>
<dbReference type="Proteomes" id="UP001142393">
    <property type="component" value="Unassembled WGS sequence"/>
</dbReference>
<evidence type="ECO:0000313" key="2">
    <source>
        <dbReference type="Proteomes" id="UP001142393"/>
    </source>
</evidence>
<name>A0A9W8NQ17_9AGAR</name>
<organism evidence="1 2">
    <name type="scientific">Lentinula detonsa</name>
    <dbReference type="NCBI Taxonomy" id="2804962"/>
    <lineage>
        <taxon>Eukaryota</taxon>
        <taxon>Fungi</taxon>
        <taxon>Dikarya</taxon>
        <taxon>Basidiomycota</taxon>
        <taxon>Agaricomycotina</taxon>
        <taxon>Agaricomycetes</taxon>
        <taxon>Agaricomycetidae</taxon>
        <taxon>Agaricales</taxon>
        <taxon>Marasmiineae</taxon>
        <taxon>Omphalotaceae</taxon>
        <taxon>Lentinula</taxon>
    </lineage>
</organism>
<sequence length="87" mass="9256">MPTTFSTLCLYDAQSDCSNIIANPPGISTSNSTMLNSAIHWTGTGTAIAIPDFLGTALDSRTSSNSSNSIWTGGRGKYREKLQFHVA</sequence>
<dbReference type="EMBL" id="JANVFU010000032">
    <property type="protein sequence ID" value="KAJ3738457.1"/>
    <property type="molecule type" value="Genomic_DNA"/>
</dbReference>
<evidence type="ECO:0000313" key="1">
    <source>
        <dbReference type="EMBL" id="KAJ3738457.1"/>
    </source>
</evidence>
<reference evidence="1 2" key="1">
    <citation type="journal article" date="2023" name="Proc. Natl. Acad. Sci. U.S.A.">
        <title>A global phylogenomic analysis of the shiitake genus Lentinula.</title>
        <authorList>
            <person name="Sierra-Patev S."/>
            <person name="Min B."/>
            <person name="Naranjo-Ortiz M."/>
            <person name="Looney B."/>
            <person name="Konkel Z."/>
            <person name="Slot J.C."/>
            <person name="Sakamoto Y."/>
            <person name="Steenwyk J.L."/>
            <person name="Rokas A."/>
            <person name="Carro J."/>
            <person name="Camarero S."/>
            <person name="Ferreira P."/>
            <person name="Molpeceres G."/>
            <person name="Ruiz-Duenas F.J."/>
            <person name="Serrano A."/>
            <person name="Henrissat B."/>
            <person name="Drula E."/>
            <person name="Hughes K.W."/>
            <person name="Mata J.L."/>
            <person name="Ishikawa N.K."/>
            <person name="Vargas-Isla R."/>
            <person name="Ushijima S."/>
            <person name="Smith C.A."/>
            <person name="Donoghue J."/>
            <person name="Ahrendt S."/>
            <person name="Andreopoulos W."/>
            <person name="He G."/>
            <person name="LaButti K."/>
            <person name="Lipzen A."/>
            <person name="Ng V."/>
            <person name="Riley R."/>
            <person name="Sandor L."/>
            <person name="Barry K."/>
            <person name="Martinez A.T."/>
            <person name="Xiao Y."/>
            <person name="Gibbons J.G."/>
            <person name="Terashima K."/>
            <person name="Grigoriev I.V."/>
            <person name="Hibbett D."/>
        </authorList>
    </citation>
    <scope>NUCLEOTIDE SEQUENCE [LARGE SCALE GENOMIC DNA]</scope>
    <source>
        <strain evidence="1 2">TFB7810</strain>
    </source>
</reference>
<protein>
    <submittedName>
        <fullName evidence="1">Uncharacterized protein</fullName>
    </submittedName>
</protein>
<dbReference type="AlphaFoldDB" id="A0A9W8NQ17"/>
<gene>
    <name evidence="1" type="ORF">DFH05DRAFT_1531373</name>
</gene>